<feature type="compositionally biased region" description="Low complexity" evidence="1">
    <location>
        <begin position="457"/>
        <end position="479"/>
    </location>
</feature>
<evidence type="ECO:0000256" key="1">
    <source>
        <dbReference type="SAM" id="MobiDB-lite"/>
    </source>
</evidence>
<gene>
    <name evidence="2" type="ORF">GCM10023340_25610</name>
</gene>
<sequence length="489" mass="51827">MALALALLVPAACSGADEAPTDGSQGADATPYAEPSLPPPATPSSEPTPGKRHPGPRPPDVPTVTADLATVLTGVLRRRADAVVTGDRGAFLDVLTADPGLREREGGYFDNLVQLPLATFDYELLPESLVRADRGYWAVVEVTMQLDGFDDLPVTTLDRYRLVPAGRGWRLASTTDPRWERSNATARQPWDLEPVVVRRQGSVLGVFDRGTLARAPELMDAVTSGLSDVAARVPYDWSRSAVFYALSDPRFLDGFENLPGGDPDALDGVAFTVPAGPGDATAAATRFVLSPALMSGPRRSPDVLGRLVRHELAHLAIGGNDDVAPVWLVEGLAEWVSVQALPVERRRVPDSVVREVRDGVREMPDEASFNDGQAQMHYALAWWVCEWLALTYGDDVPWAFLDAFASLSGGRGDDGGGGGGRAEEDRVVEQVLGLSTDELARRGAALLLETYDREPAPSEGPSGSPSPSGTPSDGGPSRGADAPSPTPGG</sequence>
<proteinExistence type="predicted"/>
<feature type="region of interest" description="Disordered" evidence="1">
    <location>
        <begin position="447"/>
        <end position="489"/>
    </location>
</feature>
<reference evidence="3" key="1">
    <citation type="journal article" date="2019" name="Int. J. Syst. Evol. Microbiol.">
        <title>The Global Catalogue of Microorganisms (GCM) 10K type strain sequencing project: providing services to taxonomists for standard genome sequencing and annotation.</title>
        <authorList>
            <consortium name="The Broad Institute Genomics Platform"/>
            <consortium name="The Broad Institute Genome Sequencing Center for Infectious Disease"/>
            <person name="Wu L."/>
            <person name="Ma J."/>
        </authorList>
    </citation>
    <scope>NUCLEOTIDE SEQUENCE [LARGE SCALE GENOMIC DNA]</scope>
    <source>
        <strain evidence="3">JCM 18459</strain>
    </source>
</reference>
<name>A0ABP9PTZ3_9ACTN</name>
<protein>
    <recommendedName>
        <fullName evidence="4">Peptidase MA-like domain-containing protein</fullName>
    </recommendedName>
</protein>
<organism evidence="2 3">
    <name type="scientific">Nocardioides marinquilinus</name>
    <dbReference type="NCBI Taxonomy" id="1210400"/>
    <lineage>
        <taxon>Bacteria</taxon>
        <taxon>Bacillati</taxon>
        <taxon>Actinomycetota</taxon>
        <taxon>Actinomycetes</taxon>
        <taxon>Propionibacteriales</taxon>
        <taxon>Nocardioidaceae</taxon>
        <taxon>Nocardioides</taxon>
    </lineage>
</organism>
<accession>A0ABP9PTZ3</accession>
<dbReference type="EMBL" id="BAABKG010000003">
    <property type="protein sequence ID" value="GAA5149772.1"/>
    <property type="molecule type" value="Genomic_DNA"/>
</dbReference>
<evidence type="ECO:0000313" key="3">
    <source>
        <dbReference type="Proteomes" id="UP001500221"/>
    </source>
</evidence>
<keyword evidence="3" id="KW-1185">Reference proteome</keyword>
<evidence type="ECO:0000313" key="2">
    <source>
        <dbReference type="EMBL" id="GAA5149772.1"/>
    </source>
</evidence>
<dbReference type="RefSeq" id="WP_345458915.1">
    <property type="nucleotide sequence ID" value="NZ_BAABKG010000003.1"/>
</dbReference>
<feature type="region of interest" description="Disordered" evidence="1">
    <location>
        <begin position="15"/>
        <end position="64"/>
    </location>
</feature>
<dbReference type="Proteomes" id="UP001500221">
    <property type="component" value="Unassembled WGS sequence"/>
</dbReference>
<comment type="caution">
    <text evidence="2">The sequence shown here is derived from an EMBL/GenBank/DDBJ whole genome shotgun (WGS) entry which is preliminary data.</text>
</comment>
<evidence type="ECO:0008006" key="4">
    <source>
        <dbReference type="Google" id="ProtNLM"/>
    </source>
</evidence>